<dbReference type="EMBL" id="JALJZU010000010">
    <property type="protein sequence ID" value="MCP2011192.1"/>
    <property type="molecule type" value="Genomic_DNA"/>
</dbReference>
<dbReference type="Proteomes" id="UP001162889">
    <property type="component" value="Unassembled WGS sequence"/>
</dbReference>
<keyword evidence="2" id="KW-1185">Reference proteome</keyword>
<protein>
    <submittedName>
        <fullName evidence="1">Uncharacterized protein</fullName>
    </submittedName>
</protein>
<organism evidence="1 2">
    <name type="scientific">Duganella violaceipulchra</name>
    <dbReference type="NCBI Taxonomy" id="2849652"/>
    <lineage>
        <taxon>Bacteria</taxon>
        <taxon>Pseudomonadati</taxon>
        <taxon>Pseudomonadota</taxon>
        <taxon>Betaproteobacteria</taxon>
        <taxon>Burkholderiales</taxon>
        <taxon>Oxalobacteraceae</taxon>
        <taxon>Telluria group</taxon>
        <taxon>Duganella</taxon>
    </lineage>
</organism>
<gene>
    <name evidence="1" type="ORF">L1274_004938</name>
</gene>
<proteinExistence type="predicted"/>
<sequence length="32" mass="3366">MLTIIENLPAAIALSGLVLRLYLGAKPGKEEA</sequence>
<name>A0ABT1GQD6_9BURK</name>
<evidence type="ECO:0000313" key="1">
    <source>
        <dbReference type="EMBL" id="MCP2011192.1"/>
    </source>
</evidence>
<reference evidence="1" key="1">
    <citation type="submission" date="2022-03" db="EMBL/GenBank/DDBJ databases">
        <title>Genome Encyclopedia of Bacteria and Archaea VI: Functional Genomics of Type Strains.</title>
        <authorList>
            <person name="Whitman W."/>
        </authorList>
    </citation>
    <scope>NUCLEOTIDE SEQUENCE</scope>
    <source>
        <strain evidence="1">HSC-15S17</strain>
    </source>
</reference>
<comment type="caution">
    <text evidence="1">The sequence shown here is derived from an EMBL/GenBank/DDBJ whole genome shotgun (WGS) entry which is preliminary data.</text>
</comment>
<evidence type="ECO:0000313" key="2">
    <source>
        <dbReference type="Proteomes" id="UP001162889"/>
    </source>
</evidence>
<accession>A0ABT1GQD6</accession>